<dbReference type="AlphaFoldDB" id="A0A918HEF2"/>
<reference evidence="2" key="1">
    <citation type="journal article" date="2014" name="Int. J. Syst. Evol. Microbiol.">
        <title>Complete genome sequence of Corynebacterium casei LMG S-19264T (=DSM 44701T), isolated from a smear-ripened cheese.</title>
        <authorList>
            <consortium name="US DOE Joint Genome Institute (JGI-PGF)"/>
            <person name="Walter F."/>
            <person name="Albersmeier A."/>
            <person name="Kalinowski J."/>
            <person name="Ruckert C."/>
        </authorList>
    </citation>
    <scope>NUCLEOTIDE SEQUENCE</scope>
    <source>
        <strain evidence="2">JCM 3172</strain>
    </source>
</reference>
<dbReference type="EMBL" id="BMQQ01000032">
    <property type="protein sequence ID" value="GGT58321.1"/>
    <property type="molecule type" value="Genomic_DNA"/>
</dbReference>
<keyword evidence="3" id="KW-1185">Reference proteome</keyword>
<sequence>MSFLSEPKAMIIAAVIGAAAIVVAALIALAGARGGSTNQCTADNSAQQHCTNTNTGTGKGSGR</sequence>
<protein>
    <submittedName>
        <fullName evidence="2">Uncharacterized protein</fullName>
    </submittedName>
</protein>
<dbReference type="RefSeq" id="WP_158685632.1">
    <property type="nucleotide sequence ID" value="NZ_BMQQ01000032.1"/>
</dbReference>
<evidence type="ECO:0000313" key="2">
    <source>
        <dbReference type="EMBL" id="GGT58321.1"/>
    </source>
</evidence>
<feature type="compositionally biased region" description="Polar residues" evidence="1">
    <location>
        <begin position="35"/>
        <end position="50"/>
    </location>
</feature>
<evidence type="ECO:0000313" key="3">
    <source>
        <dbReference type="Proteomes" id="UP000619486"/>
    </source>
</evidence>
<comment type="caution">
    <text evidence="2">The sequence shown here is derived from an EMBL/GenBank/DDBJ whole genome shotgun (WGS) entry which is preliminary data.</text>
</comment>
<reference evidence="2" key="2">
    <citation type="submission" date="2020-09" db="EMBL/GenBank/DDBJ databases">
        <authorList>
            <person name="Sun Q."/>
            <person name="Ohkuma M."/>
        </authorList>
    </citation>
    <scope>NUCLEOTIDE SEQUENCE</scope>
    <source>
        <strain evidence="2">JCM 3172</strain>
    </source>
</reference>
<name>A0A918HEF2_9ACTN</name>
<feature type="region of interest" description="Disordered" evidence="1">
    <location>
        <begin position="34"/>
        <end position="63"/>
    </location>
</feature>
<dbReference type="Proteomes" id="UP000619486">
    <property type="component" value="Unassembled WGS sequence"/>
</dbReference>
<evidence type="ECO:0000256" key="1">
    <source>
        <dbReference type="SAM" id="MobiDB-lite"/>
    </source>
</evidence>
<gene>
    <name evidence="2" type="ORF">GCM10014713_59960</name>
</gene>
<proteinExistence type="predicted"/>
<accession>A0A918HEF2</accession>
<organism evidence="2 3">
    <name type="scientific">Streptomyces purpureus</name>
    <dbReference type="NCBI Taxonomy" id="1951"/>
    <lineage>
        <taxon>Bacteria</taxon>
        <taxon>Bacillati</taxon>
        <taxon>Actinomycetota</taxon>
        <taxon>Actinomycetes</taxon>
        <taxon>Kitasatosporales</taxon>
        <taxon>Streptomycetaceae</taxon>
        <taxon>Streptomyces</taxon>
    </lineage>
</organism>